<sequence length="74" mass="8993">MDNIKESIIKQCITIIKREDVKEELKLILRPMIDMIIQEMYPYIFLSITFVFISFLLILGIFLLLLRNRQLYRK</sequence>
<dbReference type="EMBL" id="MN740877">
    <property type="protein sequence ID" value="QHU16201.1"/>
    <property type="molecule type" value="Genomic_DNA"/>
</dbReference>
<proteinExistence type="predicted"/>
<name>A0A6C0KG84_9ZZZZ</name>
<protein>
    <submittedName>
        <fullName evidence="2">Uncharacterized protein</fullName>
    </submittedName>
</protein>
<reference evidence="2" key="1">
    <citation type="journal article" date="2020" name="Nature">
        <title>Giant virus diversity and host interactions through global metagenomics.</title>
        <authorList>
            <person name="Schulz F."/>
            <person name="Roux S."/>
            <person name="Paez-Espino D."/>
            <person name="Jungbluth S."/>
            <person name="Walsh D.A."/>
            <person name="Denef V.J."/>
            <person name="McMahon K.D."/>
            <person name="Konstantinidis K.T."/>
            <person name="Eloe-Fadrosh E.A."/>
            <person name="Kyrpides N.C."/>
            <person name="Woyke T."/>
        </authorList>
    </citation>
    <scope>NUCLEOTIDE SEQUENCE</scope>
    <source>
        <strain evidence="2">GVMAG-S-3300011013-78</strain>
    </source>
</reference>
<keyword evidence="1" id="KW-0812">Transmembrane</keyword>
<evidence type="ECO:0000313" key="2">
    <source>
        <dbReference type="EMBL" id="QHU16201.1"/>
    </source>
</evidence>
<organism evidence="2">
    <name type="scientific">viral metagenome</name>
    <dbReference type="NCBI Taxonomy" id="1070528"/>
    <lineage>
        <taxon>unclassified sequences</taxon>
        <taxon>metagenomes</taxon>
        <taxon>organismal metagenomes</taxon>
    </lineage>
</organism>
<evidence type="ECO:0000256" key="1">
    <source>
        <dbReference type="SAM" id="Phobius"/>
    </source>
</evidence>
<keyword evidence="1" id="KW-0472">Membrane</keyword>
<feature type="transmembrane region" description="Helical" evidence="1">
    <location>
        <begin position="40"/>
        <end position="66"/>
    </location>
</feature>
<accession>A0A6C0KG84</accession>
<dbReference type="AlphaFoldDB" id="A0A6C0KG84"/>
<keyword evidence="1" id="KW-1133">Transmembrane helix</keyword>